<dbReference type="AlphaFoldDB" id="A0A0P8ACN0"/>
<feature type="active site" description="Charge relay system" evidence="7">
    <location>
        <position position="336"/>
    </location>
</feature>
<evidence type="ECO:0000313" key="12">
    <source>
        <dbReference type="Proteomes" id="UP000050360"/>
    </source>
</evidence>
<dbReference type="InterPro" id="IPR034084">
    <property type="entry name" value="Thermitase-like_dom"/>
</dbReference>
<dbReference type="PROSITE" id="PS00138">
    <property type="entry name" value="SUBTILASE_SER"/>
    <property type="match status" value="1"/>
</dbReference>
<gene>
    <name evidence="11" type="ORF">MPEBLZ_03593</name>
</gene>
<feature type="active site" description="Charge relay system" evidence="7">
    <location>
        <position position="303"/>
    </location>
</feature>
<dbReference type="GO" id="GO:0006508">
    <property type="term" value="P:proteolysis"/>
    <property type="evidence" value="ECO:0007669"/>
    <property type="project" value="UniProtKB-KW"/>
</dbReference>
<evidence type="ECO:0000256" key="1">
    <source>
        <dbReference type="ARBA" id="ARBA00004613"/>
    </source>
</evidence>
<dbReference type="InterPro" id="IPR000209">
    <property type="entry name" value="Peptidase_S8/S53_dom"/>
</dbReference>
<dbReference type="InterPro" id="IPR050131">
    <property type="entry name" value="Peptidase_S8_subtilisin-like"/>
</dbReference>
<dbReference type="PROSITE" id="PS00137">
    <property type="entry name" value="SUBTILASE_HIS"/>
    <property type="match status" value="1"/>
</dbReference>
<evidence type="ECO:0000256" key="7">
    <source>
        <dbReference type="PROSITE-ProRule" id="PRU01240"/>
    </source>
</evidence>
<dbReference type="Proteomes" id="UP000050360">
    <property type="component" value="Unassembled WGS sequence"/>
</dbReference>
<dbReference type="PROSITE" id="PS51892">
    <property type="entry name" value="SUBTILASE"/>
    <property type="match status" value="1"/>
</dbReference>
<sequence>MKKKLFIFGIAALLLFGGIMGGLAANDKSDVPPKVETTPNANEEQLPPKIPERYAPMRIDIAPNAQEQVPSKTSGQEASVVSNVANTPDRGLPIPVIREAVIVYFKEMPSLEAFASKYDAKLIFAKQDIKLAAFETRPVGEPGKTSQRTLDFIDEVSKDPGVERVFKDEFMFLKPDKAYSLEPKVVFPADMEDKYVANEVTAVFWRLPPSLEDFALKYGVKIKDVEDVLMFAVFETDDITGFLKKVSADPYISSAHPRAIGQYYGYTPNDPKWDLQWGARKIYAPDAWDYQKGSTGITVAVLDTGVDYNHEDLSGRVIKGWNFINNNSDPMDDVNHGTHVSGIIGAIMDNNKGIAGVAQVSILAVKIGDQYQPYPDLTAKGIRYAANNSAKVISMSFGWAYDYDEVRSATEYAWSRGSLLVAASGNEGSGVIRYPANYTDVIAVGATDSSDQRAWFSNYGAKLELVAPGVNINSTIRNNQYENKSGTSMAAPHVSGVAALIWSQNPTFSNQKVREVLRDTAVDLGSAGQDIYYGYGKVNAYAAVTKGKLLSSQSGSLSGTGNSYTYSVAIPAPSIVSVVMAGNENADFDLYARWGSPPTTGSYDAAGYSSTSLEYFQTQGSGTLYIMVNSYNSSGSWKSWVLSGSYSDSGKRFGTVPGTGYEGSFSHNGAGIGYAFNSGPDAAISIYLRNGIRRLQQPVMMHLEPLAGLRR</sequence>
<evidence type="ECO:0000313" key="11">
    <source>
        <dbReference type="EMBL" id="KPQ41854.1"/>
    </source>
</evidence>
<evidence type="ECO:0000256" key="2">
    <source>
        <dbReference type="ARBA" id="ARBA00011073"/>
    </source>
</evidence>
<evidence type="ECO:0000256" key="9">
    <source>
        <dbReference type="SAM" id="MobiDB-lite"/>
    </source>
</evidence>
<feature type="domain" description="Peptidase S8/S53" evidence="10">
    <location>
        <begin position="295"/>
        <end position="536"/>
    </location>
</feature>
<organism evidence="11 12">
    <name type="scientific">Candidatus Methanoperedens nitratireducens</name>
    <dbReference type="NCBI Taxonomy" id="1392998"/>
    <lineage>
        <taxon>Archaea</taxon>
        <taxon>Methanobacteriati</taxon>
        <taxon>Methanobacteriota</taxon>
        <taxon>Stenosarchaea group</taxon>
        <taxon>Methanomicrobia</taxon>
        <taxon>Methanosarcinales</taxon>
        <taxon>ANME-2 cluster</taxon>
        <taxon>Candidatus Methanoperedentaceae</taxon>
        <taxon>Candidatus Methanoperedens</taxon>
    </lineage>
</organism>
<comment type="similarity">
    <text evidence="2 7 8">Belongs to the peptidase S8 family.</text>
</comment>
<dbReference type="SUPFAM" id="SSF52743">
    <property type="entry name" value="Subtilisin-like"/>
    <property type="match status" value="1"/>
</dbReference>
<dbReference type="InterPro" id="IPR036852">
    <property type="entry name" value="Peptidase_S8/S53_dom_sf"/>
</dbReference>
<dbReference type="PANTHER" id="PTHR43806">
    <property type="entry name" value="PEPTIDASE S8"/>
    <property type="match status" value="1"/>
</dbReference>
<evidence type="ECO:0000256" key="3">
    <source>
        <dbReference type="ARBA" id="ARBA00022525"/>
    </source>
</evidence>
<dbReference type="EMBL" id="LKCM01000292">
    <property type="protein sequence ID" value="KPQ41854.1"/>
    <property type="molecule type" value="Genomic_DNA"/>
</dbReference>
<comment type="subcellular location">
    <subcellularLocation>
        <location evidence="1">Secreted</location>
    </subcellularLocation>
</comment>
<accession>A0A0P8ACN0</accession>
<reference evidence="11 12" key="1">
    <citation type="submission" date="2015-09" db="EMBL/GenBank/DDBJ databases">
        <title>A metagenomics-based metabolic model of nitrate-dependent anaerobic oxidation of methane by Methanoperedens-like archaea.</title>
        <authorList>
            <person name="Arshad A."/>
            <person name="Speth D.R."/>
            <person name="De Graaf R.M."/>
            <person name="Op Den Camp H.J."/>
            <person name="Jetten M.S."/>
            <person name="Welte C.U."/>
        </authorList>
    </citation>
    <scope>NUCLEOTIDE SEQUENCE [LARGE SCALE GENOMIC DNA]</scope>
</reference>
<dbReference type="Gene3D" id="3.40.50.200">
    <property type="entry name" value="Peptidase S8/S53 domain"/>
    <property type="match status" value="1"/>
</dbReference>
<evidence type="ECO:0000256" key="6">
    <source>
        <dbReference type="ARBA" id="ARBA00022825"/>
    </source>
</evidence>
<keyword evidence="4 7" id="KW-0645">Protease</keyword>
<dbReference type="PRINTS" id="PR00723">
    <property type="entry name" value="SUBTILISIN"/>
</dbReference>
<dbReference type="PROSITE" id="PS00136">
    <property type="entry name" value="SUBTILASE_ASP"/>
    <property type="match status" value="1"/>
</dbReference>
<protein>
    <submittedName>
        <fullName evidence="11">Calcium dependent protease</fullName>
    </submittedName>
</protein>
<dbReference type="InterPro" id="IPR023828">
    <property type="entry name" value="Peptidase_S8_Ser-AS"/>
</dbReference>
<evidence type="ECO:0000256" key="5">
    <source>
        <dbReference type="ARBA" id="ARBA00022801"/>
    </source>
</evidence>
<dbReference type="CDD" id="cd07484">
    <property type="entry name" value="Peptidases_S8_Thermitase_like"/>
    <property type="match status" value="1"/>
</dbReference>
<name>A0A0P8ACN0_9EURY</name>
<dbReference type="InterPro" id="IPR023827">
    <property type="entry name" value="Peptidase_S8_Asp-AS"/>
</dbReference>
<dbReference type="GO" id="GO:0004252">
    <property type="term" value="F:serine-type endopeptidase activity"/>
    <property type="evidence" value="ECO:0007669"/>
    <property type="project" value="UniProtKB-UniRule"/>
</dbReference>
<proteinExistence type="inferred from homology"/>
<dbReference type="PATRIC" id="fig|1719120.3.peg.3896"/>
<feature type="region of interest" description="Disordered" evidence="9">
    <location>
        <begin position="29"/>
        <end position="50"/>
    </location>
</feature>
<feature type="active site" description="Charge relay system" evidence="7">
    <location>
        <position position="488"/>
    </location>
</feature>
<evidence type="ECO:0000256" key="8">
    <source>
        <dbReference type="RuleBase" id="RU003355"/>
    </source>
</evidence>
<evidence type="ECO:0000256" key="4">
    <source>
        <dbReference type="ARBA" id="ARBA00022670"/>
    </source>
</evidence>
<keyword evidence="6 7" id="KW-0720">Serine protease</keyword>
<dbReference type="InterPro" id="IPR022398">
    <property type="entry name" value="Peptidase_S8_His-AS"/>
</dbReference>
<keyword evidence="3" id="KW-0964">Secreted</keyword>
<dbReference type="InterPro" id="IPR015500">
    <property type="entry name" value="Peptidase_S8_subtilisin-rel"/>
</dbReference>
<dbReference type="Pfam" id="PF00082">
    <property type="entry name" value="Peptidase_S8"/>
    <property type="match status" value="1"/>
</dbReference>
<dbReference type="PANTHER" id="PTHR43806:SF11">
    <property type="entry name" value="CEREVISIN-RELATED"/>
    <property type="match status" value="1"/>
</dbReference>
<dbReference type="GO" id="GO:0005576">
    <property type="term" value="C:extracellular region"/>
    <property type="evidence" value="ECO:0007669"/>
    <property type="project" value="UniProtKB-SubCell"/>
</dbReference>
<keyword evidence="5 7" id="KW-0378">Hydrolase</keyword>
<evidence type="ECO:0000259" key="10">
    <source>
        <dbReference type="Pfam" id="PF00082"/>
    </source>
</evidence>
<comment type="caution">
    <text evidence="11">The sequence shown here is derived from an EMBL/GenBank/DDBJ whole genome shotgun (WGS) entry which is preliminary data.</text>
</comment>
<dbReference type="Gene3D" id="2.60.120.380">
    <property type="match status" value="1"/>
</dbReference>